<keyword evidence="2" id="KW-0560">Oxidoreductase</keyword>
<keyword evidence="2" id="KW-0503">Monooxygenase</keyword>
<dbReference type="AlphaFoldDB" id="A0A547P8P5"/>
<name>A0A547P8P5_9SPHN</name>
<sequence length="100" mass="10912">MLMVIGKATLGEAGKDAALDAFKTMIEASRAEQGCIDYAYALDVIDPSVMHITEKWTDEAALAEHFQTPHMAAFRSALGDLDVQIIDVKKFRTDEGAPLL</sequence>
<dbReference type="InterPro" id="IPR007138">
    <property type="entry name" value="ABM_dom"/>
</dbReference>
<evidence type="ECO:0000259" key="1">
    <source>
        <dbReference type="PROSITE" id="PS51725"/>
    </source>
</evidence>
<dbReference type="PROSITE" id="PS51725">
    <property type="entry name" value="ABM"/>
    <property type="match status" value="1"/>
</dbReference>
<dbReference type="Gene3D" id="3.30.70.100">
    <property type="match status" value="1"/>
</dbReference>
<dbReference type="InterPro" id="IPR050744">
    <property type="entry name" value="AI-2_Isomerase_LsrG"/>
</dbReference>
<dbReference type="GO" id="GO:0004497">
    <property type="term" value="F:monooxygenase activity"/>
    <property type="evidence" value="ECO:0007669"/>
    <property type="project" value="UniProtKB-KW"/>
</dbReference>
<dbReference type="Pfam" id="PF03992">
    <property type="entry name" value="ABM"/>
    <property type="match status" value="1"/>
</dbReference>
<dbReference type="RefSeq" id="WP_142786777.1">
    <property type="nucleotide sequence ID" value="NZ_VHJK01000001.1"/>
</dbReference>
<organism evidence="2 3">
    <name type="scientific">Erythrobacter insulae</name>
    <dbReference type="NCBI Taxonomy" id="2584124"/>
    <lineage>
        <taxon>Bacteria</taxon>
        <taxon>Pseudomonadati</taxon>
        <taxon>Pseudomonadota</taxon>
        <taxon>Alphaproteobacteria</taxon>
        <taxon>Sphingomonadales</taxon>
        <taxon>Erythrobacteraceae</taxon>
        <taxon>Erythrobacter/Porphyrobacter group</taxon>
        <taxon>Erythrobacter</taxon>
    </lineage>
</organism>
<evidence type="ECO:0000313" key="3">
    <source>
        <dbReference type="Proteomes" id="UP000316343"/>
    </source>
</evidence>
<comment type="caution">
    <text evidence="2">The sequence shown here is derived from an EMBL/GenBank/DDBJ whole genome shotgun (WGS) entry which is preliminary data.</text>
</comment>
<dbReference type="EMBL" id="VHJK01000001">
    <property type="protein sequence ID" value="TRD10515.1"/>
    <property type="molecule type" value="Genomic_DNA"/>
</dbReference>
<gene>
    <name evidence="2" type="ORF">FGU71_00630</name>
</gene>
<dbReference type="PANTHER" id="PTHR33336">
    <property type="entry name" value="QUINOL MONOOXYGENASE YGIN-RELATED"/>
    <property type="match status" value="1"/>
</dbReference>
<dbReference type="PANTHER" id="PTHR33336:SF15">
    <property type="entry name" value="ABM DOMAIN-CONTAINING PROTEIN"/>
    <property type="match status" value="1"/>
</dbReference>
<feature type="domain" description="ABM" evidence="1">
    <location>
        <begin position="2"/>
        <end position="91"/>
    </location>
</feature>
<dbReference type="OrthoDB" id="287932at2"/>
<accession>A0A547P8P5</accession>
<protein>
    <submittedName>
        <fullName evidence="2">Antibiotic biosynthesis monooxygenase</fullName>
    </submittedName>
</protein>
<dbReference type="SUPFAM" id="SSF54909">
    <property type="entry name" value="Dimeric alpha+beta barrel"/>
    <property type="match status" value="1"/>
</dbReference>
<keyword evidence="3" id="KW-1185">Reference proteome</keyword>
<reference evidence="2 3" key="1">
    <citation type="submission" date="2019-06" db="EMBL/GenBank/DDBJ databases">
        <title>Erythrobacter insulae sp. nov., isolated from a tidal flat.</title>
        <authorList>
            <person name="Yoon J.-H."/>
        </authorList>
    </citation>
    <scope>NUCLEOTIDE SEQUENCE [LARGE SCALE GENOMIC DNA]</scope>
    <source>
        <strain evidence="2 3">JBTF-M21</strain>
    </source>
</reference>
<evidence type="ECO:0000313" key="2">
    <source>
        <dbReference type="EMBL" id="TRD10515.1"/>
    </source>
</evidence>
<proteinExistence type="predicted"/>
<dbReference type="InterPro" id="IPR011008">
    <property type="entry name" value="Dimeric_a/b-barrel"/>
</dbReference>
<dbReference type="Proteomes" id="UP000316343">
    <property type="component" value="Unassembled WGS sequence"/>
</dbReference>